<dbReference type="AlphaFoldDB" id="A0A423IC77"/>
<sequence>MFMSRLTALALTTLLSSAAFAATLAEGTGPTNPVEGPKAPAIQSAPGMNTNGSSIDNSLPPSTGTDPRTQGNDAGRQGGLNQPDTGTPDNAGSGIGSKTTTGGSGSEGGANQ</sequence>
<keyword evidence="2" id="KW-0732">Signal</keyword>
<evidence type="ECO:0000256" key="2">
    <source>
        <dbReference type="SAM" id="SignalP"/>
    </source>
</evidence>
<evidence type="ECO:0000313" key="4">
    <source>
        <dbReference type="Proteomes" id="UP000285636"/>
    </source>
</evidence>
<name>A0A423IC77_9PSED</name>
<dbReference type="EMBL" id="MOBK01000002">
    <property type="protein sequence ID" value="RON22984.1"/>
    <property type="molecule type" value="Genomic_DNA"/>
</dbReference>
<feature type="signal peptide" evidence="2">
    <location>
        <begin position="1"/>
        <end position="21"/>
    </location>
</feature>
<feature type="compositionally biased region" description="Gly residues" evidence="1">
    <location>
        <begin position="102"/>
        <end position="112"/>
    </location>
</feature>
<accession>A0A423IC77</accession>
<comment type="caution">
    <text evidence="3">The sequence shown here is derived from an EMBL/GenBank/DDBJ whole genome shotgun (WGS) entry which is preliminary data.</text>
</comment>
<feature type="compositionally biased region" description="Polar residues" evidence="1">
    <location>
        <begin position="46"/>
        <end position="72"/>
    </location>
</feature>
<feature type="compositionally biased region" description="Polar residues" evidence="1">
    <location>
        <begin position="79"/>
        <end position="90"/>
    </location>
</feature>
<organism evidence="3 4">
    <name type="scientific">Pseudomonas brassicacearum</name>
    <dbReference type="NCBI Taxonomy" id="930166"/>
    <lineage>
        <taxon>Bacteria</taxon>
        <taxon>Pseudomonadati</taxon>
        <taxon>Pseudomonadota</taxon>
        <taxon>Gammaproteobacteria</taxon>
        <taxon>Pseudomonadales</taxon>
        <taxon>Pseudomonadaceae</taxon>
        <taxon>Pseudomonas</taxon>
    </lineage>
</organism>
<evidence type="ECO:0000313" key="3">
    <source>
        <dbReference type="EMBL" id="RON22984.1"/>
    </source>
</evidence>
<feature type="region of interest" description="Disordered" evidence="1">
    <location>
        <begin position="26"/>
        <end position="112"/>
    </location>
</feature>
<evidence type="ECO:0008006" key="5">
    <source>
        <dbReference type="Google" id="ProtNLM"/>
    </source>
</evidence>
<reference evidence="3 4" key="1">
    <citation type="submission" date="2016-10" db="EMBL/GenBank/DDBJ databases">
        <title>Comparative genome analysis of multiple Pseudomonas spp. focuses on biocontrol and plant growth promoting traits.</title>
        <authorList>
            <person name="Tao X.-Y."/>
            <person name="Taylor C.G."/>
        </authorList>
    </citation>
    <scope>NUCLEOTIDE SEQUENCE [LARGE SCALE GENOMIC DNA]</scope>
    <source>
        <strain evidence="3 4">38D7</strain>
    </source>
</reference>
<proteinExistence type="predicted"/>
<protein>
    <recommendedName>
        <fullName evidence="5">Secreted protein</fullName>
    </recommendedName>
</protein>
<feature type="chain" id="PRO_5019421923" description="Secreted protein" evidence="2">
    <location>
        <begin position="22"/>
        <end position="112"/>
    </location>
</feature>
<evidence type="ECO:0000256" key="1">
    <source>
        <dbReference type="SAM" id="MobiDB-lite"/>
    </source>
</evidence>
<dbReference type="Proteomes" id="UP000285636">
    <property type="component" value="Unassembled WGS sequence"/>
</dbReference>
<gene>
    <name evidence="3" type="ORF">BK660_06920</name>
</gene>
<dbReference type="RefSeq" id="WP_123432738.1">
    <property type="nucleotide sequence ID" value="NZ_MOBK01000002.1"/>
</dbReference>